<evidence type="ECO:0000259" key="5">
    <source>
        <dbReference type="SMART" id="SM00965"/>
    </source>
</evidence>
<dbReference type="InterPro" id="IPR011662">
    <property type="entry name" value="Secretin/TonB_short_N"/>
</dbReference>
<keyword evidence="2 4" id="KW-0472">Membrane</keyword>
<dbReference type="EMBL" id="CP001681">
    <property type="protein sequence ID" value="ACU04009.1"/>
    <property type="molecule type" value="Genomic_DNA"/>
</dbReference>
<name>C6XVE3_PEDHD</name>
<dbReference type="SUPFAM" id="SSF49464">
    <property type="entry name" value="Carboxypeptidase regulatory domain-like"/>
    <property type="match status" value="1"/>
</dbReference>
<dbReference type="Gene3D" id="3.55.50.30">
    <property type="match status" value="1"/>
</dbReference>
<dbReference type="InterPro" id="IPR012910">
    <property type="entry name" value="Plug_dom"/>
</dbReference>
<dbReference type="InterPro" id="IPR039426">
    <property type="entry name" value="TonB-dep_rcpt-like"/>
</dbReference>
<keyword evidence="1 4" id="KW-0813">Transport</keyword>
<dbReference type="HOGENOM" id="CLU_004317_0_1_10"/>
<dbReference type="InterPro" id="IPR037066">
    <property type="entry name" value="Plug_dom_sf"/>
</dbReference>
<dbReference type="InterPro" id="IPR023997">
    <property type="entry name" value="TonB-dep_OMP_SusC/RagA_CS"/>
</dbReference>
<keyword evidence="6" id="KW-0675">Receptor</keyword>
<dbReference type="AlphaFoldDB" id="C6XVE3"/>
<dbReference type="Pfam" id="PF07660">
    <property type="entry name" value="STN"/>
    <property type="match status" value="1"/>
</dbReference>
<gene>
    <name evidence="6" type="ordered locus">Phep_1800</name>
</gene>
<keyword evidence="4" id="KW-0812">Transmembrane</keyword>
<dbReference type="Proteomes" id="UP000000852">
    <property type="component" value="Chromosome"/>
</dbReference>
<evidence type="ECO:0000256" key="2">
    <source>
        <dbReference type="ARBA" id="ARBA00023136"/>
    </source>
</evidence>
<dbReference type="NCBIfam" id="TIGR04057">
    <property type="entry name" value="SusC_RagA_signa"/>
    <property type="match status" value="1"/>
</dbReference>
<dbReference type="Pfam" id="PF13715">
    <property type="entry name" value="CarbopepD_reg_2"/>
    <property type="match status" value="1"/>
</dbReference>
<dbReference type="Pfam" id="PF07715">
    <property type="entry name" value="Plug"/>
    <property type="match status" value="1"/>
</dbReference>
<dbReference type="InterPro" id="IPR023996">
    <property type="entry name" value="TonB-dep_OMP_SusC/RagA"/>
</dbReference>
<feature type="domain" description="Secretin/TonB short N-terminal" evidence="5">
    <location>
        <begin position="69"/>
        <end position="120"/>
    </location>
</feature>
<proteinExistence type="inferred from homology"/>
<dbReference type="Gene3D" id="2.170.130.10">
    <property type="entry name" value="TonB-dependent receptor, plug domain"/>
    <property type="match status" value="1"/>
</dbReference>
<dbReference type="RefSeq" id="WP_015807623.1">
    <property type="nucleotide sequence ID" value="NC_013061.1"/>
</dbReference>
<dbReference type="Gene3D" id="2.60.40.1120">
    <property type="entry name" value="Carboxypeptidase-like, regulatory domain"/>
    <property type="match status" value="1"/>
</dbReference>
<dbReference type="SMART" id="SM00965">
    <property type="entry name" value="STN"/>
    <property type="match status" value="1"/>
</dbReference>
<dbReference type="GO" id="GO:0009279">
    <property type="term" value="C:cell outer membrane"/>
    <property type="evidence" value="ECO:0007669"/>
    <property type="project" value="UniProtKB-SubCell"/>
</dbReference>
<evidence type="ECO:0000313" key="6">
    <source>
        <dbReference type="EMBL" id="ACU04009.1"/>
    </source>
</evidence>
<dbReference type="eggNOG" id="COG1629">
    <property type="taxonomic scope" value="Bacteria"/>
</dbReference>
<evidence type="ECO:0000313" key="7">
    <source>
        <dbReference type="Proteomes" id="UP000000852"/>
    </source>
</evidence>
<comment type="subcellular location">
    <subcellularLocation>
        <location evidence="4">Cell outer membrane</location>
        <topology evidence="4">Multi-pass membrane protein</topology>
    </subcellularLocation>
</comment>
<evidence type="ECO:0000256" key="3">
    <source>
        <dbReference type="ARBA" id="ARBA00023237"/>
    </source>
</evidence>
<comment type="similarity">
    <text evidence="4">Belongs to the TonB-dependent receptor family.</text>
</comment>
<organism evidence="6 7">
    <name type="scientific">Pedobacter heparinus (strain ATCC 13125 / DSM 2366 / CIP 104194 / JCM 7457 / NBRC 12017 / NCIMB 9290 / NRRL B-14731 / HIM 762-3)</name>
    <dbReference type="NCBI Taxonomy" id="485917"/>
    <lineage>
        <taxon>Bacteria</taxon>
        <taxon>Pseudomonadati</taxon>
        <taxon>Bacteroidota</taxon>
        <taxon>Sphingobacteriia</taxon>
        <taxon>Sphingobacteriales</taxon>
        <taxon>Sphingobacteriaceae</taxon>
        <taxon>Pedobacter</taxon>
    </lineage>
</organism>
<accession>C6XVE3</accession>
<keyword evidence="3 4" id="KW-0998">Cell outer membrane</keyword>
<dbReference type="SUPFAM" id="SSF56935">
    <property type="entry name" value="Porins"/>
    <property type="match status" value="1"/>
</dbReference>
<reference evidence="6 7" key="1">
    <citation type="journal article" date="2009" name="Stand. Genomic Sci.">
        <title>Complete genome sequence of Pedobacter heparinus type strain (HIM 762-3).</title>
        <authorList>
            <person name="Han C."/>
            <person name="Spring S."/>
            <person name="Lapidus A."/>
            <person name="Del Rio T.G."/>
            <person name="Tice H."/>
            <person name="Copeland A."/>
            <person name="Cheng J.F."/>
            <person name="Lucas S."/>
            <person name="Chen F."/>
            <person name="Nolan M."/>
            <person name="Bruce D."/>
            <person name="Goodwin L."/>
            <person name="Pitluck S."/>
            <person name="Ivanova N."/>
            <person name="Mavromatis K."/>
            <person name="Mikhailova N."/>
            <person name="Pati A."/>
            <person name="Chen A."/>
            <person name="Palaniappan K."/>
            <person name="Land M."/>
            <person name="Hauser L."/>
            <person name="Chang Y.J."/>
            <person name="Jeffries C.C."/>
            <person name="Saunders E."/>
            <person name="Chertkov O."/>
            <person name="Brettin T."/>
            <person name="Goker M."/>
            <person name="Rohde M."/>
            <person name="Bristow J."/>
            <person name="Eisen J.A."/>
            <person name="Markowitz V."/>
            <person name="Hugenholtz P."/>
            <person name="Kyrpides N.C."/>
            <person name="Klenk H.P."/>
            <person name="Detter J.C."/>
        </authorList>
    </citation>
    <scope>NUCLEOTIDE SEQUENCE [LARGE SCALE GENOMIC DNA]</scope>
    <source>
        <strain evidence="7">ATCC 13125 / DSM 2366 / CIP 104194 / JCM 7457 / NBRC 12017 / NCIMB 9290 / NRRL B-14731 / HIM 762-3</strain>
    </source>
</reference>
<sequence>MKNYPLKPGVLRYFGLPPKILLIMKLIIIMLFTCLMQVSASSFAQRISLSEKNASLEQVLKKIKLQTGFDVLYGSEVLNQAKKVNINLSNIPINDALGQLFEGQPLNYQVKDNTIFITRKAPTFLERLADRWAAIDITGTVLDEKGIPLPGATVKAKGAKTAITDIKGRFMLEHVEEGAMVMISYTGYVTQELPAKQAMGTIAMKLSDNPLDQVQVIAYGTQTQRNSVGSVVSIKADVLERQLVKNPLLALQGLVPNLEITPTNGLNGAGVTIRLGGSNSILNGNDPFIVIDGVPYASQTLSTASVGSLMLGNSGDSRGGSGNPLNYINPGDIESIDILRDADATAIYGSRAANGAILITTKKGKAGTTQFDLNIQNGWGQVGKFLKVLNTEQYLEMRREAFKNDGLPIPSIITNPNNTDYDVNGHWDTNRYTDWQKELIGGTAQYNNIALTISGGNVNTQFRISGTYNRMTTVFPGENANKSSNLSFSLSNTSSDQKFSLQFSGSYMGDVNRLPGVDFTYYGVKLSPNAPELLNSDGSLNWAPTLAGISSLIANPLAQLGAEYKAKTTNLVSGLALKYKILNGLEIKTNFGYTKNQNDEFSGGPLSIYPPEYRVTSNPNELRTAKYSNNNIDSWIIEPQLNYDADFKDHRFNLLIGGTAQQRSSNGINLAGSGYTNDASLEDIKSAATIVAGASVVSVYKYVGVFGRLNYNFKNKYVINLTVRRDGSSRFGPYTKFHNFGSAGVAWILSEEKFIKDNLSFLSFGKVRGNYGTTGSDQIGDYSFVPRLNAISVNVPYQGIAGYIMGGLLNEHLEWEETRKLQLGVDLGFLKDRILLTANYSRNRCSNQLLDYDLPLIAGYTYINYNFPATLQNRAIDFNLKTVNLKNAALSWTSGINLTFPDNKLLSFPGIETSTYVSNLIVGEPFNILKRNPYVGIDPMTGVFQIAGRNGPTSNASEPFERIPIDIQTEYHGGVYNSLIYRGVQFDFLFQFVKKLGANFPSNLPGRFNSGVGNQPISVLNRWQNPGDIAENQRFTQKTTLSSIYSLILSSNRSYVDASFIRLKNVSLSYQLPKEWIKRMSLQSLRIYTHVQNLFTLTRYKGLDPETQSSTTLPQLRIITLGIQASL</sequence>
<evidence type="ECO:0000256" key="4">
    <source>
        <dbReference type="PROSITE-ProRule" id="PRU01360"/>
    </source>
</evidence>
<keyword evidence="7" id="KW-1185">Reference proteome</keyword>
<dbReference type="PROSITE" id="PS52016">
    <property type="entry name" value="TONB_DEPENDENT_REC_3"/>
    <property type="match status" value="1"/>
</dbReference>
<keyword evidence="4" id="KW-1134">Transmembrane beta strand</keyword>
<evidence type="ECO:0000256" key="1">
    <source>
        <dbReference type="ARBA" id="ARBA00022448"/>
    </source>
</evidence>
<dbReference type="STRING" id="485917.Phep_1800"/>
<dbReference type="InterPro" id="IPR008969">
    <property type="entry name" value="CarboxyPept-like_regulatory"/>
</dbReference>
<protein>
    <submittedName>
        <fullName evidence="6">TonB-dependent receptor plug</fullName>
    </submittedName>
</protein>
<dbReference type="NCBIfam" id="TIGR04056">
    <property type="entry name" value="OMP_RagA_SusC"/>
    <property type="match status" value="1"/>
</dbReference>
<dbReference type="KEGG" id="phe:Phep_1800"/>